<reference evidence="1" key="1">
    <citation type="submission" date="2020-12" db="EMBL/GenBank/DDBJ databases">
        <title>Metabolic potential, ecology and presence of endohyphal bacteria is reflected in genomic diversity of Mucoromycotina.</title>
        <authorList>
            <person name="Muszewska A."/>
            <person name="Okrasinska A."/>
            <person name="Steczkiewicz K."/>
            <person name="Drgas O."/>
            <person name="Orlowska M."/>
            <person name="Perlinska-Lenart U."/>
            <person name="Aleksandrzak-Piekarczyk T."/>
            <person name="Szatraj K."/>
            <person name="Zielenkiewicz U."/>
            <person name="Pilsyk S."/>
            <person name="Malc E."/>
            <person name="Mieczkowski P."/>
            <person name="Kruszewska J.S."/>
            <person name="Biernat P."/>
            <person name="Pawlowska J."/>
        </authorList>
    </citation>
    <scope>NUCLEOTIDE SEQUENCE</scope>
    <source>
        <strain evidence="1">CBS 226.32</strain>
    </source>
</reference>
<dbReference type="GO" id="GO:0050660">
    <property type="term" value="F:flavin adenine dinucleotide binding"/>
    <property type="evidence" value="ECO:0007669"/>
    <property type="project" value="InterPro"/>
</dbReference>
<dbReference type="GO" id="GO:0016627">
    <property type="term" value="F:oxidoreductase activity, acting on the CH-CH group of donors"/>
    <property type="evidence" value="ECO:0007669"/>
    <property type="project" value="InterPro"/>
</dbReference>
<proteinExistence type="predicted"/>
<keyword evidence="2" id="KW-1185">Reference proteome</keyword>
<name>A0A8H7QDI1_9FUNG</name>
<protein>
    <submittedName>
        <fullName evidence="1">Uncharacterized protein</fullName>
    </submittedName>
</protein>
<evidence type="ECO:0000313" key="2">
    <source>
        <dbReference type="Proteomes" id="UP000650833"/>
    </source>
</evidence>
<gene>
    <name evidence="1" type="ORF">INT46_009802</name>
</gene>
<dbReference type="EMBL" id="JAEPRC010001058">
    <property type="protein sequence ID" value="KAG2190105.1"/>
    <property type="molecule type" value="Genomic_DNA"/>
</dbReference>
<evidence type="ECO:0000313" key="1">
    <source>
        <dbReference type="EMBL" id="KAG2190105.1"/>
    </source>
</evidence>
<dbReference type="Proteomes" id="UP000650833">
    <property type="component" value="Unassembled WGS sequence"/>
</dbReference>
<sequence length="42" mass="4853">MATQSLIDLKTLSPKFQDLYAKAKDFVENECIPAEKTYELQM</sequence>
<feature type="non-terminal residue" evidence="1">
    <location>
        <position position="1"/>
    </location>
</feature>
<organism evidence="1 2">
    <name type="scientific">Mucor plumbeus</name>
    <dbReference type="NCBI Taxonomy" id="97098"/>
    <lineage>
        <taxon>Eukaryota</taxon>
        <taxon>Fungi</taxon>
        <taxon>Fungi incertae sedis</taxon>
        <taxon>Mucoromycota</taxon>
        <taxon>Mucoromycotina</taxon>
        <taxon>Mucoromycetes</taxon>
        <taxon>Mucorales</taxon>
        <taxon>Mucorineae</taxon>
        <taxon>Mucoraceae</taxon>
        <taxon>Mucor</taxon>
    </lineage>
</organism>
<comment type="caution">
    <text evidence="1">The sequence shown here is derived from an EMBL/GenBank/DDBJ whole genome shotgun (WGS) entry which is preliminary data.</text>
</comment>
<dbReference type="Gene3D" id="1.10.540.10">
    <property type="entry name" value="Acyl-CoA dehydrogenase/oxidase, N-terminal domain"/>
    <property type="match status" value="1"/>
</dbReference>
<dbReference type="InterPro" id="IPR037069">
    <property type="entry name" value="AcylCoA_DH/ox_N_sf"/>
</dbReference>
<dbReference type="AlphaFoldDB" id="A0A8H7QDI1"/>
<accession>A0A8H7QDI1</accession>